<reference evidence="2" key="1">
    <citation type="submission" date="2021-01" db="EMBL/GenBank/DDBJ databases">
        <authorList>
            <person name="Corre E."/>
            <person name="Pelletier E."/>
            <person name="Niang G."/>
            <person name="Scheremetjew M."/>
            <person name="Finn R."/>
            <person name="Kale V."/>
            <person name="Holt S."/>
            <person name="Cochrane G."/>
            <person name="Meng A."/>
            <person name="Brown T."/>
            <person name="Cohen L."/>
        </authorList>
    </citation>
    <scope>NUCLEOTIDE SEQUENCE</scope>
    <source>
        <strain evidence="2">CCMP645</strain>
    </source>
</reference>
<protein>
    <submittedName>
        <fullName evidence="2">Uncharacterized protein</fullName>
    </submittedName>
</protein>
<dbReference type="EMBL" id="HBIZ01042401">
    <property type="protein sequence ID" value="CAE0774462.1"/>
    <property type="molecule type" value="Transcribed_RNA"/>
</dbReference>
<evidence type="ECO:0000313" key="2">
    <source>
        <dbReference type="EMBL" id="CAE0774462.1"/>
    </source>
</evidence>
<organism evidence="2">
    <name type="scientific">Chrysotila carterae</name>
    <name type="common">Marine alga</name>
    <name type="synonym">Syracosphaera carterae</name>
    <dbReference type="NCBI Taxonomy" id="13221"/>
    <lineage>
        <taxon>Eukaryota</taxon>
        <taxon>Haptista</taxon>
        <taxon>Haptophyta</taxon>
        <taxon>Prymnesiophyceae</taxon>
        <taxon>Isochrysidales</taxon>
        <taxon>Isochrysidaceae</taxon>
        <taxon>Chrysotila</taxon>
    </lineage>
</organism>
<sequence length="454" mass="49765">MGAAHAQRTNRHSVAAGSTAMLSWLCHLLVLTSCCSKKQHHSSTLCFTSSCTTTAAAAHIPQIVHVYYHKTGYEFCRQFFSTLARSLSVSVGTVHSGSSVFATPTGHAFANFLNALTIAPIVAAHVDFSLIMEATPAMYLATPPSEATAPRVGSTTPVRLLHFVRDVRRLAVSGFLYHSQDNVPKTERWLQETDPCSELSAFAATPNESAGRISISQLSINLLTKASVKTDDMGSKLRRWVAFLQLPHAEARFAEMLDQCVTLRKLALKLASESQKEQRNVNYMYGLRALRRVNDSAALQLDTLRAVPQILWMAVNAKGLHALENDLFRVRQVTLDNFSASASGIDMGSASSDDLVRNWYQSKMRELLSFLLGDEHHITPGSLEQIAQNITKVSFVPPSHAIAKATYLAKTKSSHFTNAMVSDSKRRSWYMQLADGSSALSAVLLHANVALGFQ</sequence>
<proteinExistence type="predicted"/>
<accession>A0A7S4BRG4</accession>
<feature type="chain" id="PRO_5030504373" evidence="1">
    <location>
        <begin position="37"/>
        <end position="454"/>
    </location>
</feature>
<gene>
    <name evidence="2" type="ORF">PCAR00345_LOCUS27096</name>
</gene>
<keyword evidence="1" id="KW-0732">Signal</keyword>
<name>A0A7S4BRG4_CHRCT</name>
<evidence type="ECO:0000256" key="1">
    <source>
        <dbReference type="SAM" id="SignalP"/>
    </source>
</evidence>
<feature type="signal peptide" evidence="1">
    <location>
        <begin position="1"/>
        <end position="36"/>
    </location>
</feature>
<dbReference type="AlphaFoldDB" id="A0A7S4BRG4"/>